<dbReference type="AlphaFoldDB" id="A0A834TQD3"/>
<evidence type="ECO:0000313" key="2">
    <source>
        <dbReference type="EMBL" id="KAF7826022.1"/>
    </source>
</evidence>
<proteinExistence type="predicted"/>
<dbReference type="Proteomes" id="UP000634136">
    <property type="component" value="Unassembled WGS sequence"/>
</dbReference>
<dbReference type="EMBL" id="JAAIUW010000006">
    <property type="protein sequence ID" value="KAF7826022.1"/>
    <property type="molecule type" value="Genomic_DNA"/>
</dbReference>
<evidence type="ECO:0000313" key="3">
    <source>
        <dbReference type="Proteomes" id="UP000634136"/>
    </source>
</evidence>
<evidence type="ECO:0000256" key="1">
    <source>
        <dbReference type="SAM" id="MobiDB-lite"/>
    </source>
</evidence>
<name>A0A834TQD3_9FABA</name>
<feature type="compositionally biased region" description="Low complexity" evidence="1">
    <location>
        <begin position="43"/>
        <end position="55"/>
    </location>
</feature>
<sequence>MEALARLHHRHHPLGSSIDYYCPSLIRRSISSHFLSPPPPSPLSSSIRASSSPPSSSEPPRPNLPIPQTPSSQFTDPFSKISAFATITAASSALFFLGFCRNTLMEKPITLSPMPTVQESKVEEREIEGFLKPFLVHSTRFLKLEEKIPIAHDFKKLRPDAQAWKVLKSQVFSCSEELELVKIGFEEILEKDPYCNKSYHDRILEYLEMVDECKVLLKDIKVAMDRCERENGDLKYYLRFFNSLVERIRVLEGDMLGALKYYQDLEQE</sequence>
<keyword evidence="3" id="KW-1185">Reference proteome</keyword>
<comment type="caution">
    <text evidence="2">The sequence shown here is derived from an EMBL/GenBank/DDBJ whole genome shotgun (WGS) entry which is preliminary data.</text>
</comment>
<reference evidence="2" key="1">
    <citation type="submission" date="2020-09" db="EMBL/GenBank/DDBJ databases">
        <title>Genome-Enabled Discovery of Anthraquinone Biosynthesis in Senna tora.</title>
        <authorList>
            <person name="Kang S.-H."/>
            <person name="Pandey R.P."/>
            <person name="Lee C.-M."/>
            <person name="Sim J.-S."/>
            <person name="Jeong J.-T."/>
            <person name="Choi B.-S."/>
            <person name="Jung M."/>
            <person name="Ginzburg D."/>
            <person name="Zhao K."/>
            <person name="Won S.Y."/>
            <person name="Oh T.-J."/>
            <person name="Yu Y."/>
            <person name="Kim N.-H."/>
            <person name="Lee O.R."/>
            <person name="Lee T.-H."/>
            <person name="Bashyal P."/>
            <person name="Kim T.-S."/>
            <person name="Lee W.-H."/>
            <person name="Kawkins C."/>
            <person name="Kim C.-K."/>
            <person name="Kim J.S."/>
            <person name="Ahn B.O."/>
            <person name="Rhee S.Y."/>
            <person name="Sohng J.K."/>
        </authorList>
    </citation>
    <scope>NUCLEOTIDE SEQUENCE</scope>
    <source>
        <tissue evidence="2">Leaf</tissue>
    </source>
</reference>
<gene>
    <name evidence="2" type="ORF">G2W53_017186</name>
</gene>
<organism evidence="2 3">
    <name type="scientific">Senna tora</name>
    <dbReference type="NCBI Taxonomy" id="362788"/>
    <lineage>
        <taxon>Eukaryota</taxon>
        <taxon>Viridiplantae</taxon>
        <taxon>Streptophyta</taxon>
        <taxon>Embryophyta</taxon>
        <taxon>Tracheophyta</taxon>
        <taxon>Spermatophyta</taxon>
        <taxon>Magnoliopsida</taxon>
        <taxon>eudicotyledons</taxon>
        <taxon>Gunneridae</taxon>
        <taxon>Pentapetalae</taxon>
        <taxon>rosids</taxon>
        <taxon>fabids</taxon>
        <taxon>Fabales</taxon>
        <taxon>Fabaceae</taxon>
        <taxon>Caesalpinioideae</taxon>
        <taxon>Cassia clade</taxon>
        <taxon>Senna</taxon>
    </lineage>
</organism>
<protein>
    <submittedName>
        <fullName evidence="2">U-box domain-containing protein 35 isoform X2</fullName>
    </submittedName>
</protein>
<feature type="compositionally biased region" description="Pro residues" evidence="1">
    <location>
        <begin position="56"/>
        <end position="68"/>
    </location>
</feature>
<accession>A0A834TQD3</accession>
<feature type="region of interest" description="Disordered" evidence="1">
    <location>
        <begin position="36"/>
        <end position="73"/>
    </location>
</feature>
<dbReference type="OrthoDB" id="1428408at2759"/>